<proteinExistence type="predicted"/>
<keyword evidence="1" id="KW-0472">Membrane</keyword>
<dbReference type="Proteomes" id="UP001501510">
    <property type="component" value="Unassembled WGS sequence"/>
</dbReference>
<dbReference type="SUPFAM" id="SSF82171">
    <property type="entry name" value="DPP6 N-terminal domain-like"/>
    <property type="match status" value="1"/>
</dbReference>
<keyword evidence="1" id="KW-0812">Transmembrane</keyword>
<keyword evidence="3" id="KW-1185">Reference proteome</keyword>
<accession>A0ABN1JDS2</accession>
<name>A0ABN1JDS2_9CLOT</name>
<evidence type="ECO:0000256" key="1">
    <source>
        <dbReference type="SAM" id="Phobius"/>
    </source>
</evidence>
<feature type="transmembrane region" description="Helical" evidence="1">
    <location>
        <begin position="7"/>
        <end position="25"/>
    </location>
</feature>
<organism evidence="2 3">
    <name type="scientific">Clostridium oceanicum</name>
    <dbReference type="NCBI Taxonomy" id="1543"/>
    <lineage>
        <taxon>Bacteria</taxon>
        <taxon>Bacillati</taxon>
        <taxon>Bacillota</taxon>
        <taxon>Clostridia</taxon>
        <taxon>Eubacteriales</taxon>
        <taxon>Clostridiaceae</taxon>
        <taxon>Clostridium</taxon>
    </lineage>
</organism>
<comment type="caution">
    <text evidence="2">The sequence shown here is derived from an EMBL/GenBank/DDBJ whole genome shotgun (WGS) entry which is preliminary data.</text>
</comment>
<gene>
    <name evidence="2" type="ORF">GCM10008906_12630</name>
</gene>
<evidence type="ECO:0000313" key="2">
    <source>
        <dbReference type="EMBL" id="GAA0737008.1"/>
    </source>
</evidence>
<sequence length="351" mass="40302">MKFIKRLISWTIIPVIISFSILFYVENFYLGTEKNLNINKVEEKDNNIKKDVKLDIPASADNIGVSYNGEYFSYIEDGQLSIVETNSKKNKTIDINDGEINYSVWLPDRNIFIIAEKVQGQNSPYLRFYSYDSERGEKTQLADNNNKKTIINLQSSGYNIKDIALSTSTNTMYVRIENGYNRSIVYRINTMAELEKKYDVGSDIEKIGIMNSEDRLIYEDNINHKIHIESKQDQGISIEEGRNYSLLGVDEGDIVYTGRVSLDNEKNIDRITYWNAGESNTTRKELDLQIPVPKDSIYVLNNGKVFANYKDKKVLRNVINGKEYAYKGKLTSVYSGGIAYIYNGKLEIKSF</sequence>
<dbReference type="RefSeq" id="WP_343759993.1">
    <property type="nucleotide sequence ID" value="NZ_BAAACG010000008.1"/>
</dbReference>
<keyword evidence="1" id="KW-1133">Transmembrane helix</keyword>
<evidence type="ECO:0008006" key="4">
    <source>
        <dbReference type="Google" id="ProtNLM"/>
    </source>
</evidence>
<reference evidence="2 3" key="1">
    <citation type="journal article" date="2019" name="Int. J. Syst. Evol. Microbiol.">
        <title>The Global Catalogue of Microorganisms (GCM) 10K type strain sequencing project: providing services to taxonomists for standard genome sequencing and annotation.</title>
        <authorList>
            <consortium name="The Broad Institute Genomics Platform"/>
            <consortium name="The Broad Institute Genome Sequencing Center for Infectious Disease"/>
            <person name="Wu L."/>
            <person name="Ma J."/>
        </authorList>
    </citation>
    <scope>NUCLEOTIDE SEQUENCE [LARGE SCALE GENOMIC DNA]</scope>
    <source>
        <strain evidence="2 3">JCM 1407</strain>
    </source>
</reference>
<protein>
    <recommendedName>
        <fullName evidence="4">Dipeptidyl peptidase IV</fullName>
    </recommendedName>
</protein>
<evidence type="ECO:0000313" key="3">
    <source>
        <dbReference type="Proteomes" id="UP001501510"/>
    </source>
</evidence>
<dbReference type="EMBL" id="BAAACG010000008">
    <property type="protein sequence ID" value="GAA0737008.1"/>
    <property type="molecule type" value="Genomic_DNA"/>
</dbReference>